<protein>
    <submittedName>
        <fullName evidence="1">Uncharacterized protein</fullName>
    </submittedName>
</protein>
<gene>
    <name evidence="1" type="ORF">BpHYR1_013353</name>
</gene>
<evidence type="ECO:0000313" key="1">
    <source>
        <dbReference type="EMBL" id="RMZ93834.1"/>
    </source>
</evidence>
<organism evidence="1 2">
    <name type="scientific">Brachionus plicatilis</name>
    <name type="common">Marine rotifer</name>
    <name type="synonym">Brachionus muelleri</name>
    <dbReference type="NCBI Taxonomy" id="10195"/>
    <lineage>
        <taxon>Eukaryota</taxon>
        <taxon>Metazoa</taxon>
        <taxon>Spiralia</taxon>
        <taxon>Gnathifera</taxon>
        <taxon>Rotifera</taxon>
        <taxon>Eurotatoria</taxon>
        <taxon>Monogononta</taxon>
        <taxon>Pseudotrocha</taxon>
        <taxon>Ploima</taxon>
        <taxon>Brachionidae</taxon>
        <taxon>Brachionus</taxon>
    </lineage>
</organism>
<proteinExistence type="predicted"/>
<accession>A0A3M7P572</accession>
<dbReference type="AlphaFoldDB" id="A0A3M7P572"/>
<feature type="non-terminal residue" evidence="1">
    <location>
        <position position="1"/>
    </location>
</feature>
<feature type="non-terminal residue" evidence="1">
    <location>
        <position position="141"/>
    </location>
</feature>
<dbReference type="Gene3D" id="3.40.50.11350">
    <property type="match status" value="1"/>
</dbReference>
<dbReference type="STRING" id="10195.A0A3M7P572"/>
<dbReference type="EMBL" id="REGN01013523">
    <property type="protein sequence ID" value="RMZ93834.1"/>
    <property type="molecule type" value="Genomic_DNA"/>
</dbReference>
<dbReference type="OrthoDB" id="428346at2759"/>
<dbReference type="Proteomes" id="UP000276133">
    <property type="component" value="Unassembled WGS sequence"/>
</dbReference>
<sequence>KLKPSNKTKVICAQVRMGDPGHVGQAEQNASMNFWYFINNTFLNSSENYSIFVTADREEVKLEARNFFRLHNVVYNERSSFHVEKKTEKDGCNSLENVIFDFHLMQHCDIGVVSHSGFGIMSMWNRPDPFKDLYVYTKENQ</sequence>
<reference evidence="1 2" key="1">
    <citation type="journal article" date="2018" name="Sci. Rep.">
        <title>Genomic signatures of local adaptation to the degree of environmental predictability in rotifers.</title>
        <authorList>
            <person name="Franch-Gras L."/>
            <person name="Hahn C."/>
            <person name="Garcia-Roger E.M."/>
            <person name="Carmona M.J."/>
            <person name="Serra M."/>
            <person name="Gomez A."/>
        </authorList>
    </citation>
    <scope>NUCLEOTIDE SEQUENCE [LARGE SCALE GENOMIC DNA]</scope>
    <source>
        <strain evidence="1">HYR1</strain>
    </source>
</reference>
<keyword evidence="2" id="KW-1185">Reference proteome</keyword>
<name>A0A3M7P572_BRAPC</name>
<comment type="caution">
    <text evidence="1">The sequence shown here is derived from an EMBL/GenBank/DDBJ whole genome shotgun (WGS) entry which is preliminary data.</text>
</comment>
<evidence type="ECO:0000313" key="2">
    <source>
        <dbReference type="Proteomes" id="UP000276133"/>
    </source>
</evidence>